<proteinExistence type="predicted"/>
<dbReference type="AlphaFoldDB" id="A0A699TVP7"/>
<organism evidence="2">
    <name type="scientific">Tanacetum cinerariifolium</name>
    <name type="common">Dalmatian daisy</name>
    <name type="synonym">Chrysanthemum cinerariifolium</name>
    <dbReference type="NCBI Taxonomy" id="118510"/>
    <lineage>
        <taxon>Eukaryota</taxon>
        <taxon>Viridiplantae</taxon>
        <taxon>Streptophyta</taxon>
        <taxon>Embryophyta</taxon>
        <taxon>Tracheophyta</taxon>
        <taxon>Spermatophyta</taxon>
        <taxon>Magnoliopsida</taxon>
        <taxon>eudicotyledons</taxon>
        <taxon>Gunneridae</taxon>
        <taxon>Pentapetalae</taxon>
        <taxon>asterids</taxon>
        <taxon>campanulids</taxon>
        <taxon>Asterales</taxon>
        <taxon>Asteraceae</taxon>
        <taxon>Asteroideae</taxon>
        <taxon>Anthemideae</taxon>
        <taxon>Anthemidinae</taxon>
        <taxon>Tanacetum</taxon>
    </lineage>
</organism>
<name>A0A699TVP7_TANCI</name>
<gene>
    <name evidence="2" type="ORF">Tci_886924</name>
</gene>
<reference evidence="2" key="1">
    <citation type="journal article" date="2019" name="Sci. Rep.">
        <title>Draft genome of Tanacetum cinerariifolium, the natural source of mosquito coil.</title>
        <authorList>
            <person name="Yamashiro T."/>
            <person name="Shiraishi A."/>
            <person name="Satake H."/>
            <person name="Nakayama K."/>
        </authorList>
    </citation>
    <scope>NUCLEOTIDE SEQUENCE</scope>
</reference>
<protein>
    <submittedName>
        <fullName evidence="2">Uncharacterized protein</fullName>
    </submittedName>
</protein>
<accession>A0A699TVP7</accession>
<sequence length="117" mass="12565">DSNCKGGDAACSGMGRKGGDAGSRGDGICSNGDDNRWVRQQQAVAAPQLERHHPPVVYTLGTTALVHKVCKRVRVVPALAPRGQERSSVDVGPETWLQHMRMDPPALPVVHPLLVIR</sequence>
<evidence type="ECO:0000256" key="1">
    <source>
        <dbReference type="SAM" id="MobiDB-lite"/>
    </source>
</evidence>
<feature type="region of interest" description="Disordered" evidence="1">
    <location>
        <begin position="1"/>
        <end position="34"/>
    </location>
</feature>
<comment type="caution">
    <text evidence="2">The sequence shown here is derived from an EMBL/GenBank/DDBJ whole genome shotgun (WGS) entry which is preliminary data.</text>
</comment>
<evidence type="ECO:0000313" key="2">
    <source>
        <dbReference type="EMBL" id="GFD14955.1"/>
    </source>
</evidence>
<feature type="non-terminal residue" evidence="2">
    <location>
        <position position="117"/>
    </location>
</feature>
<feature type="non-terminal residue" evidence="2">
    <location>
        <position position="1"/>
    </location>
</feature>
<dbReference type="EMBL" id="BKCJ011283106">
    <property type="protein sequence ID" value="GFD14955.1"/>
    <property type="molecule type" value="Genomic_DNA"/>
</dbReference>